<keyword evidence="4" id="KW-0067">ATP-binding</keyword>
<evidence type="ECO:0000259" key="8">
    <source>
        <dbReference type="SMART" id="SM01073"/>
    </source>
</evidence>
<gene>
    <name evidence="9" type="ORF">EYH24_04655</name>
</gene>
<dbReference type="FunFam" id="3.40.50.300:FF:000018">
    <property type="entry name" value="Cell division control 48"/>
    <property type="match status" value="1"/>
</dbReference>
<dbReference type="GO" id="GO:0005737">
    <property type="term" value="C:cytoplasm"/>
    <property type="evidence" value="ECO:0007669"/>
    <property type="project" value="UniProtKB-ARBA"/>
</dbReference>
<dbReference type="SUPFAM" id="SSF52540">
    <property type="entry name" value="P-loop containing nucleoside triphosphate hydrolases"/>
    <property type="match status" value="2"/>
</dbReference>
<dbReference type="Gene3D" id="2.40.40.20">
    <property type="match status" value="1"/>
</dbReference>
<dbReference type="FunFam" id="1.10.8.60:FF:000057">
    <property type="entry name" value="AAA family ATPase, CDC48 subfamily"/>
    <property type="match status" value="1"/>
</dbReference>
<dbReference type="InterPro" id="IPR003593">
    <property type="entry name" value="AAA+_ATPase"/>
</dbReference>
<dbReference type="InterPro" id="IPR004201">
    <property type="entry name" value="Cdc48_dom2"/>
</dbReference>
<feature type="domain" description="CDC48 N-terminal subdomain" evidence="8">
    <location>
        <begin position="14"/>
        <end position="98"/>
    </location>
</feature>
<reference evidence="9" key="1">
    <citation type="journal article" date="2020" name="ISME J.">
        <title>Gammaproteobacteria mediating utilization of methyl-, sulfur- and petroleum organic compounds in deep ocean hydrothermal plumes.</title>
        <authorList>
            <person name="Zhou Z."/>
            <person name="Liu Y."/>
            <person name="Pan J."/>
            <person name="Cron B.R."/>
            <person name="Toner B.M."/>
            <person name="Anantharaman K."/>
            <person name="Breier J.A."/>
            <person name="Dick G.J."/>
            <person name="Li M."/>
        </authorList>
    </citation>
    <scope>NUCLEOTIDE SEQUENCE</scope>
    <source>
        <strain evidence="9">SZUA-1476</strain>
    </source>
</reference>
<evidence type="ECO:0000259" key="7">
    <source>
        <dbReference type="SMART" id="SM01072"/>
    </source>
</evidence>
<evidence type="ECO:0000256" key="3">
    <source>
        <dbReference type="ARBA" id="ARBA00022741"/>
    </source>
</evidence>
<dbReference type="Gene3D" id="3.40.50.300">
    <property type="entry name" value="P-loop containing nucleotide triphosphate hydrolases"/>
    <property type="match status" value="2"/>
</dbReference>
<dbReference type="NCBIfam" id="TIGR01243">
    <property type="entry name" value="CDC48"/>
    <property type="match status" value="1"/>
</dbReference>
<dbReference type="SMART" id="SM01072">
    <property type="entry name" value="CDC48_2"/>
    <property type="match status" value="1"/>
</dbReference>
<feature type="coiled-coil region" evidence="5">
    <location>
        <begin position="413"/>
        <end position="440"/>
    </location>
</feature>
<dbReference type="Pfam" id="PF00004">
    <property type="entry name" value="AAA"/>
    <property type="match status" value="2"/>
</dbReference>
<organism evidence="9 10">
    <name type="scientific">Thermococcus paralvinellae</name>
    <dbReference type="NCBI Taxonomy" id="582419"/>
    <lineage>
        <taxon>Archaea</taxon>
        <taxon>Methanobacteriati</taxon>
        <taxon>Methanobacteriota</taxon>
        <taxon>Thermococci</taxon>
        <taxon>Thermococcales</taxon>
        <taxon>Thermococcaceae</taxon>
        <taxon>Thermococcus</taxon>
    </lineage>
</organism>
<dbReference type="PANTHER" id="PTHR23077:SF171">
    <property type="entry name" value="NUCLEAR VALOSIN-CONTAINING PROTEIN-LIKE"/>
    <property type="match status" value="1"/>
</dbReference>
<dbReference type="SUPFAM" id="SSF54585">
    <property type="entry name" value="Cdc48 domain 2-like"/>
    <property type="match status" value="1"/>
</dbReference>
<dbReference type="Pfam" id="PF17862">
    <property type="entry name" value="AAA_lid_3"/>
    <property type="match status" value="2"/>
</dbReference>
<dbReference type="Pfam" id="PF02359">
    <property type="entry name" value="CDC48_N"/>
    <property type="match status" value="1"/>
</dbReference>
<evidence type="ECO:0000256" key="4">
    <source>
        <dbReference type="ARBA" id="ARBA00022840"/>
    </source>
</evidence>
<dbReference type="FunFam" id="3.10.330.10:FF:000005">
    <property type="entry name" value="AAA family ATPase"/>
    <property type="match status" value="1"/>
</dbReference>
<comment type="caution">
    <text evidence="9">The sequence shown here is derived from an EMBL/GenBank/DDBJ whole genome shotgun (WGS) entry which is preliminary data.</text>
</comment>
<accession>A0A832ZG48</accession>
<feature type="non-terminal residue" evidence="9">
    <location>
        <position position="813"/>
    </location>
</feature>
<feature type="domain" description="AAA+ ATPase" evidence="6">
    <location>
        <begin position="578"/>
        <end position="714"/>
    </location>
</feature>
<dbReference type="SMART" id="SM01073">
    <property type="entry name" value="CDC48_N"/>
    <property type="match status" value="1"/>
</dbReference>
<dbReference type="InterPro" id="IPR003338">
    <property type="entry name" value="CDC4_N-term_subdom"/>
</dbReference>
<feature type="domain" description="AAA+ ATPase" evidence="6">
    <location>
        <begin position="243"/>
        <end position="379"/>
    </location>
</feature>
<dbReference type="CDD" id="cd19519">
    <property type="entry name" value="RecA-like_CDC48_r1-like"/>
    <property type="match status" value="1"/>
</dbReference>
<dbReference type="Gene3D" id="1.10.8.60">
    <property type="match status" value="2"/>
</dbReference>
<evidence type="ECO:0000313" key="10">
    <source>
        <dbReference type="Proteomes" id="UP000653692"/>
    </source>
</evidence>
<dbReference type="Pfam" id="PF02933">
    <property type="entry name" value="CDC48_2"/>
    <property type="match status" value="1"/>
</dbReference>
<evidence type="ECO:0000256" key="1">
    <source>
        <dbReference type="ARBA" id="ARBA00009833"/>
    </source>
</evidence>
<proteinExistence type="inferred from homology"/>
<evidence type="ECO:0000313" key="9">
    <source>
        <dbReference type="EMBL" id="HIP89223.1"/>
    </source>
</evidence>
<keyword evidence="5" id="KW-0175">Coiled coil</keyword>
<dbReference type="SMART" id="SM00382">
    <property type="entry name" value="AAA"/>
    <property type="match status" value="2"/>
</dbReference>
<keyword evidence="2" id="KW-0677">Repeat</keyword>
<dbReference type="AlphaFoldDB" id="A0A832ZG48"/>
<evidence type="ECO:0000256" key="2">
    <source>
        <dbReference type="ARBA" id="ARBA00022737"/>
    </source>
</evidence>
<evidence type="ECO:0000259" key="6">
    <source>
        <dbReference type="SMART" id="SM00382"/>
    </source>
</evidence>
<dbReference type="InterPro" id="IPR027417">
    <property type="entry name" value="P-loop_NTPase"/>
</dbReference>
<protein>
    <submittedName>
        <fullName evidence="9">AAA family ATPase</fullName>
    </submittedName>
</protein>
<dbReference type="GO" id="GO:0005524">
    <property type="term" value="F:ATP binding"/>
    <property type="evidence" value="ECO:0007669"/>
    <property type="project" value="UniProtKB-KW"/>
</dbReference>
<dbReference type="InterPro" id="IPR029067">
    <property type="entry name" value="CDC48_domain_2-like_sf"/>
</dbReference>
<dbReference type="InterPro" id="IPR003959">
    <property type="entry name" value="ATPase_AAA_core"/>
</dbReference>
<dbReference type="FunFam" id="2.40.40.20:FF:000007">
    <property type="entry name" value="AAA family ATPase"/>
    <property type="match status" value="1"/>
</dbReference>
<dbReference type="InterPro" id="IPR005938">
    <property type="entry name" value="AAA_ATPase_CDC48"/>
</dbReference>
<dbReference type="SUPFAM" id="SSF50692">
    <property type="entry name" value="ADC-like"/>
    <property type="match status" value="1"/>
</dbReference>
<dbReference type="PANTHER" id="PTHR23077">
    <property type="entry name" value="AAA-FAMILY ATPASE"/>
    <property type="match status" value="1"/>
</dbReference>
<dbReference type="EMBL" id="DQUR01000157">
    <property type="protein sequence ID" value="HIP89223.1"/>
    <property type="molecule type" value="Genomic_DNA"/>
</dbReference>
<feature type="domain" description="CDC48" evidence="7">
    <location>
        <begin position="116"/>
        <end position="199"/>
    </location>
</feature>
<dbReference type="GO" id="GO:0016887">
    <property type="term" value="F:ATP hydrolysis activity"/>
    <property type="evidence" value="ECO:0007669"/>
    <property type="project" value="InterPro"/>
</dbReference>
<dbReference type="InterPro" id="IPR050168">
    <property type="entry name" value="AAA_ATPase_domain"/>
</dbReference>
<comment type="similarity">
    <text evidence="1">Belongs to the AAA ATPase family. CDC48 subfamily.</text>
</comment>
<sequence length="813" mass="91650">MILGKKDEIKDEIKLRVAEALKRDVGRGIVRFDRKYQRELGVEPGDIVELRGEKITAAIVANAHPDDRGLDIIRMDGYIRRNAGVSIGDYVTVRRAEVKEAKKVVLAPAQRGVFIQIPGEMIKQNLLGRPVVKSDIIVASGREEFYIGSPFDELFRGFFEALPLAFGELKFIVVNTNPKGIVQITYNTEIEVLPQAVEVREEKVPEVTYEDIGGLKDAIQKIREMVELPLKHPELFERLGIEPPKGVLLYGPPGTGKTLLAKAVANETNAHFIAINGPEIMSKFYGESEERLREVFKEAEENAPSIIFIDEIDAIAPKREEVTGEVEKRVVSQLLTLMDGLKKRGKVIVIAATNRPDAIDPALRRPGRFDREIEVGVPDKQGRKEILQIHTRGMPLEPDYDKPSVLKILKGLLKEERFDKEKLEEILKKVEKARDEEEIKEIIKNDGEIYREVKTKLIDKMLDELAEKTHGFVGADLAALAREAAMVVLRRLIQEGKINPEEEKIAPEVLQELKVTKEDFYEALKMVEPSALREVMLEVPNVHWEDIGGLENVKQALREAVEWPLKYPKAFQRLGITPPKGILLYGPPGTGKTLLAKAVATESEANFIGIRGPEVLSKWVGESEKRIREIFRKARQASPTVVFIDEIDAIAPVRGSDVNRVTDRLINQLLTEMDGLEENSGIVVIAATNRPDILDPALLRPGRFDRLILVPAPDEKARYEILKVHTRRMPLAEDVNLRELARKLEGYTGADIAALVREAAMNALRRAVAKTSGVEEQSEEFLETLRVSRRDFEEAMKKIKPSVTKYMMDYYKQ</sequence>
<keyword evidence="3" id="KW-0547">Nucleotide-binding</keyword>
<evidence type="ECO:0000256" key="5">
    <source>
        <dbReference type="SAM" id="Coils"/>
    </source>
</evidence>
<dbReference type="InterPro" id="IPR009010">
    <property type="entry name" value="Asp_de-COase-like_dom_sf"/>
</dbReference>
<dbReference type="PROSITE" id="PS00674">
    <property type="entry name" value="AAA"/>
    <property type="match status" value="2"/>
</dbReference>
<dbReference type="CDD" id="cd19511">
    <property type="entry name" value="RecA-like_CDC48_r2-like"/>
    <property type="match status" value="1"/>
</dbReference>
<dbReference type="Gene3D" id="3.10.330.10">
    <property type="match status" value="1"/>
</dbReference>
<dbReference type="InterPro" id="IPR003960">
    <property type="entry name" value="ATPase_AAA_CS"/>
</dbReference>
<dbReference type="Proteomes" id="UP000653692">
    <property type="component" value="Unassembled WGS sequence"/>
</dbReference>
<dbReference type="InterPro" id="IPR041569">
    <property type="entry name" value="AAA_lid_3"/>
</dbReference>
<name>A0A832ZG48_9EURY</name>
<dbReference type="FunFam" id="3.40.50.300:FF:000012">
    <property type="entry name" value="Transitional endoplasmic reticulum ATPase"/>
    <property type="match status" value="1"/>
</dbReference>